<dbReference type="AlphaFoldDB" id="A0A6N9YLI1"/>
<dbReference type="CDD" id="cd00446">
    <property type="entry name" value="GrpE"/>
    <property type="match status" value="1"/>
</dbReference>
<comment type="similarity">
    <text evidence="2 10 12">Belongs to the GrpE family.</text>
</comment>
<dbReference type="GO" id="GO:0051087">
    <property type="term" value="F:protein-folding chaperone binding"/>
    <property type="evidence" value="ECO:0007669"/>
    <property type="project" value="InterPro"/>
</dbReference>
<comment type="caution">
    <text evidence="15">The sequence shown here is derived from an EMBL/GenBank/DDBJ whole genome shotgun (WGS) entry which is preliminary data.</text>
</comment>
<evidence type="ECO:0000256" key="3">
    <source>
        <dbReference type="ARBA" id="ARBA00011738"/>
    </source>
</evidence>
<dbReference type="Gene3D" id="2.30.22.10">
    <property type="entry name" value="Head domain of nucleotide exchange factor GrpE"/>
    <property type="match status" value="1"/>
</dbReference>
<evidence type="ECO:0000313" key="15">
    <source>
        <dbReference type="EMBL" id="NED95780.1"/>
    </source>
</evidence>
<reference evidence="15 16" key="1">
    <citation type="submission" date="2020-02" db="EMBL/GenBank/DDBJ databases">
        <authorList>
            <person name="Li X.-J."/>
            <person name="Feng X.-M."/>
        </authorList>
    </citation>
    <scope>NUCLEOTIDE SEQUENCE [LARGE SCALE GENOMIC DNA]</scope>
    <source>
        <strain evidence="15 16">CGMCC 4.7225</strain>
    </source>
</reference>
<evidence type="ECO:0000256" key="5">
    <source>
        <dbReference type="ARBA" id="ARBA00023016"/>
    </source>
</evidence>
<evidence type="ECO:0000256" key="2">
    <source>
        <dbReference type="ARBA" id="ARBA00009054"/>
    </source>
</evidence>
<evidence type="ECO:0000256" key="12">
    <source>
        <dbReference type="RuleBase" id="RU004478"/>
    </source>
</evidence>
<sequence length="209" mass="22390">MDPQTGQRREPDDVPEPEPPLAHAAAAAPEDYAPSGSGDDAELTQARAEAAERLDDLRRVQAEYTNYRRRVERDREAVREAARVEVLSGMLSVLDDIGRAREHGDLTGAFRAVGEALEAAVTKAGLEQYGEVGDEFDPTVHEALMHGYADDITVPTCTQILQPGYRVGERIVRPARVAVAEPTEALGQADSDAGAGNAGDAAEPSSEEE</sequence>
<feature type="compositionally biased region" description="Low complexity" evidence="14">
    <location>
        <begin position="21"/>
        <end position="34"/>
    </location>
</feature>
<keyword evidence="4 10" id="KW-0963">Cytoplasm</keyword>
<dbReference type="PANTHER" id="PTHR21237">
    <property type="entry name" value="GRPE PROTEIN"/>
    <property type="match status" value="1"/>
</dbReference>
<dbReference type="HAMAP" id="MF_01151">
    <property type="entry name" value="GrpE"/>
    <property type="match status" value="1"/>
</dbReference>
<dbReference type="GO" id="GO:0051082">
    <property type="term" value="F:unfolded protein binding"/>
    <property type="evidence" value="ECO:0007669"/>
    <property type="project" value="TreeGrafter"/>
</dbReference>
<evidence type="ECO:0000256" key="4">
    <source>
        <dbReference type="ARBA" id="ARBA00022490"/>
    </source>
</evidence>
<dbReference type="SUPFAM" id="SSF58014">
    <property type="entry name" value="Coiled-coil domain of nucleotide exchange factor GrpE"/>
    <property type="match status" value="1"/>
</dbReference>
<feature type="region of interest" description="Disordered" evidence="14">
    <location>
        <begin position="180"/>
        <end position="209"/>
    </location>
</feature>
<proteinExistence type="inferred from homology"/>
<dbReference type="InterPro" id="IPR013805">
    <property type="entry name" value="GrpE_CC"/>
</dbReference>
<evidence type="ECO:0000256" key="8">
    <source>
        <dbReference type="ARBA" id="ARBA00072274"/>
    </source>
</evidence>
<dbReference type="GO" id="GO:0042803">
    <property type="term" value="F:protein homodimerization activity"/>
    <property type="evidence" value="ECO:0007669"/>
    <property type="project" value="InterPro"/>
</dbReference>
<feature type="region of interest" description="Disordered" evidence="14">
    <location>
        <begin position="1"/>
        <end position="42"/>
    </location>
</feature>
<accession>A0A6N9YLI1</accession>
<dbReference type="EMBL" id="JAAGOB010000005">
    <property type="protein sequence ID" value="NED95780.1"/>
    <property type="molecule type" value="Genomic_DNA"/>
</dbReference>
<comment type="function">
    <text evidence="7 10 11">Participates actively in the response to hyperosmotic and heat shock by preventing the aggregation of stress-denatured proteins, in association with DnaK and GrpE. It is the nucleotide exchange factor for DnaK and may function as a thermosensor. Unfolded proteins bind initially to DnaJ; upon interaction with the DnaJ-bound protein, DnaK hydrolyzes its bound ATP, resulting in the formation of a stable complex. GrpE releases ADP from DnaK; ATP binding to DnaK triggers the release of the substrate protein, thus completing the reaction cycle. Several rounds of ATP-dependent interactions between DnaJ, DnaK and GrpE are required for fully efficient folding.</text>
</comment>
<dbReference type="SUPFAM" id="SSF51064">
    <property type="entry name" value="Head domain of nucleotide exchange factor GrpE"/>
    <property type="match status" value="1"/>
</dbReference>
<evidence type="ECO:0000256" key="7">
    <source>
        <dbReference type="ARBA" id="ARBA00053401"/>
    </source>
</evidence>
<feature type="compositionally biased region" description="Low complexity" evidence="14">
    <location>
        <begin position="189"/>
        <end position="202"/>
    </location>
</feature>
<dbReference type="GO" id="GO:0000774">
    <property type="term" value="F:adenyl-nucleotide exchange factor activity"/>
    <property type="evidence" value="ECO:0007669"/>
    <property type="project" value="InterPro"/>
</dbReference>
<dbReference type="Proteomes" id="UP000469185">
    <property type="component" value="Unassembled WGS sequence"/>
</dbReference>
<feature type="coiled-coil region" evidence="13">
    <location>
        <begin position="43"/>
        <end position="77"/>
    </location>
</feature>
<keyword evidence="6 10" id="KW-0143">Chaperone</keyword>
<dbReference type="PRINTS" id="PR00773">
    <property type="entry name" value="GRPEPROTEIN"/>
</dbReference>
<evidence type="ECO:0000256" key="10">
    <source>
        <dbReference type="HAMAP-Rule" id="MF_01151"/>
    </source>
</evidence>
<keyword evidence="16" id="KW-1185">Reference proteome</keyword>
<keyword evidence="13" id="KW-0175">Coiled coil</keyword>
<evidence type="ECO:0000256" key="1">
    <source>
        <dbReference type="ARBA" id="ARBA00004496"/>
    </source>
</evidence>
<evidence type="ECO:0000313" key="16">
    <source>
        <dbReference type="Proteomes" id="UP000469185"/>
    </source>
</evidence>
<evidence type="ECO:0000256" key="9">
    <source>
        <dbReference type="ARBA" id="ARBA00076414"/>
    </source>
</evidence>
<dbReference type="Gene3D" id="3.90.20.20">
    <property type="match status" value="1"/>
</dbReference>
<evidence type="ECO:0000256" key="11">
    <source>
        <dbReference type="RuleBase" id="RU000639"/>
    </source>
</evidence>
<dbReference type="InterPro" id="IPR009012">
    <property type="entry name" value="GrpE_head"/>
</dbReference>
<name>A0A6N9YLI1_9ACTN</name>
<evidence type="ECO:0000256" key="6">
    <source>
        <dbReference type="ARBA" id="ARBA00023186"/>
    </source>
</evidence>
<dbReference type="InterPro" id="IPR000740">
    <property type="entry name" value="GrpE"/>
</dbReference>
<dbReference type="GO" id="GO:0006457">
    <property type="term" value="P:protein folding"/>
    <property type="evidence" value="ECO:0007669"/>
    <property type="project" value="InterPro"/>
</dbReference>
<evidence type="ECO:0000256" key="14">
    <source>
        <dbReference type="SAM" id="MobiDB-lite"/>
    </source>
</evidence>
<dbReference type="PANTHER" id="PTHR21237:SF23">
    <property type="entry name" value="GRPE PROTEIN HOMOLOG, MITOCHONDRIAL"/>
    <property type="match status" value="1"/>
</dbReference>
<dbReference type="FunFam" id="2.30.22.10:FF:000001">
    <property type="entry name" value="Protein GrpE"/>
    <property type="match status" value="1"/>
</dbReference>
<comment type="subcellular location">
    <subcellularLocation>
        <location evidence="1 10">Cytoplasm</location>
    </subcellularLocation>
</comment>
<comment type="subunit">
    <text evidence="3 10">Homodimer.</text>
</comment>
<evidence type="ECO:0000256" key="13">
    <source>
        <dbReference type="SAM" id="Coils"/>
    </source>
</evidence>
<dbReference type="PROSITE" id="PS01071">
    <property type="entry name" value="GRPE"/>
    <property type="match status" value="1"/>
</dbReference>
<keyword evidence="5 10" id="KW-0346">Stress response</keyword>
<dbReference type="Pfam" id="PF01025">
    <property type="entry name" value="GrpE"/>
    <property type="match status" value="1"/>
</dbReference>
<protein>
    <recommendedName>
        <fullName evidence="8 10">Protein GrpE</fullName>
    </recommendedName>
    <alternativeName>
        <fullName evidence="9 10">HSP-70 cofactor</fullName>
    </alternativeName>
</protein>
<dbReference type="GO" id="GO:0005737">
    <property type="term" value="C:cytoplasm"/>
    <property type="evidence" value="ECO:0007669"/>
    <property type="project" value="UniProtKB-SubCell"/>
</dbReference>
<gene>
    <name evidence="10 15" type="primary">grpE</name>
    <name evidence="15" type="ORF">G1H11_10690</name>
</gene>
<organism evidence="15 16">
    <name type="scientific">Phytoactinopolyspora alkaliphila</name>
    <dbReference type="NCBI Taxonomy" id="1783498"/>
    <lineage>
        <taxon>Bacteria</taxon>
        <taxon>Bacillati</taxon>
        <taxon>Actinomycetota</taxon>
        <taxon>Actinomycetes</taxon>
        <taxon>Jiangellales</taxon>
        <taxon>Jiangellaceae</taxon>
        <taxon>Phytoactinopolyspora</taxon>
    </lineage>
</organism>